<keyword evidence="8" id="KW-0378">Hydrolase</keyword>
<dbReference type="InterPro" id="IPR017871">
    <property type="entry name" value="ABC_transporter-like_CS"/>
</dbReference>
<dbReference type="PROSITE" id="PS00211">
    <property type="entry name" value="ABC_TRANSPORTER_1"/>
    <property type="match status" value="1"/>
</dbReference>
<dbReference type="Gene3D" id="2.60.120.620">
    <property type="entry name" value="q2cbj1_9rhob like domain"/>
    <property type="match status" value="1"/>
</dbReference>
<dbReference type="InterPro" id="IPR016024">
    <property type="entry name" value="ARM-type_fold"/>
</dbReference>
<evidence type="ECO:0000259" key="14">
    <source>
        <dbReference type="PROSITE" id="PS50893"/>
    </source>
</evidence>
<dbReference type="InterPro" id="IPR003593">
    <property type="entry name" value="AAA+_ATPase"/>
</dbReference>
<dbReference type="SMART" id="SM00382">
    <property type="entry name" value="AAA"/>
    <property type="match status" value="2"/>
</dbReference>
<dbReference type="Gene3D" id="3.40.50.300">
    <property type="entry name" value="P-loop containing nucleotide triphosphate hydrolases"/>
    <property type="match status" value="2"/>
</dbReference>
<keyword evidence="6" id="KW-0547">Nucleotide-binding</keyword>
<dbReference type="CDD" id="cd18626">
    <property type="entry name" value="CD_eEF3"/>
    <property type="match status" value="1"/>
</dbReference>
<evidence type="ECO:0000256" key="9">
    <source>
        <dbReference type="ARBA" id="ARBA00022840"/>
    </source>
</evidence>
<dbReference type="Proteomes" id="UP000626109">
    <property type="component" value="Unassembled WGS sequence"/>
</dbReference>
<evidence type="ECO:0000256" key="2">
    <source>
        <dbReference type="ARBA" id="ARBA00004815"/>
    </source>
</evidence>
<dbReference type="UniPathway" id="UPA00345"/>
<keyword evidence="11" id="KW-0648">Protein biosynthesis</keyword>
<proteinExistence type="inferred from homology"/>
<evidence type="ECO:0000256" key="7">
    <source>
        <dbReference type="ARBA" id="ARBA00022768"/>
    </source>
</evidence>
<dbReference type="Gene3D" id="2.40.50.990">
    <property type="match status" value="1"/>
</dbReference>
<comment type="caution">
    <text evidence="15">The sequence shown here is derived from an EMBL/GenBank/DDBJ whole genome shotgun (WGS) entry which is preliminary data.</text>
</comment>
<dbReference type="Pfam" id="PF24987">
    <property type="entry name" value="HEAT_EF3_N"/>
    <property type="match status" value="1"/>
</dbReference>
<accession>A0A813LUN0</accession>
<evidence type="ECO:0000256" key="5">
    <source>
        <dbReference type="ARBA" id="ARBA00022737"/>
    </source>
</evidence>
<dbReference type="InterPro" id="IPR015688">
    <property type="entry name" value="eEF3_ABC2_chromodomain-like"/>
</dbReference>
<evidence type="ECO:0000256" key="1">
    <source>
        <dbReference type="ARBA" id="ARBA00004496"/>
    </source>
</evidence>
<comment type="subcellular location">
    <subcellularLocation>
        <location evidence="1">Cytoplasm</location>
    </subcellularLocation>
</comment>
<dbReference type="SUPFAM" id="SSF54160">
    <property type="entry name" value="Chromo domain-like"/>
    <property type="match status" value="1"/>
</dbReference>
<evidence type="ECO:0000256" key="4">
    <source>
        <dbReference type="ARBA" id="ARBA00022490"/>
    </source>
</evidence>
<dbReference type="GO" id="GO:0016887">
    <property type="term" value="F:ATP hydrolysis activity"/>
    <property type="evidence" value="ECO:0007669"/>
    <property type="project" value="InterPro"/>
</dbReference>
<evidence type="ECO:0000256" key="8">
    <source>
        <dbReference type="ARBA" id="ARBA00022801"/>
    </source>
</evidence>
<evidence type="ECO:0000256" key="13">
    <source>
        <dbReference type="SAM" id="MobiDB-lite"/>
    </source>
</evidence>
<sequence>MAVLPSHILQGADDKSKNVATAAVDACKAIMEVVSPFAIDLLMPALLAGMSVKAKPSQKEATLQIVTTFASKAPKAVGYALVILVSPVADLTCDIKKEVKLAAVECMTAIAGCTGNRDLEPFLPSVVEAAQSITNTHKCVEKLAGCIFVQNVEAPALAVMLPVLSRGLNDKSEEVKRTCCQIVDNMCKVVEDPVAVLPIMPKLEPLVRAATEKIADPEARAMAEKALKTLQKSAEGCETKEISAEEALKQVKAALGDKATGDEVFEMQALHVAALAATATNMRSFDAADWKTYIGALEPFSGVIEELRAKLEVASKPREEIEEEDTDGVDLYKGSFSLAYGTLTLLRDTKMHLKRNRFYGLLGPNQCGKTTLMRAIANEQLEGFPKRDELKSVFVEHEIEDVEVDVQDDGFPILSVDKPGWWWVVYTCNEVYKIEKTATEEQVKELMKSVGFGYPGGPDRAANLELPVTSYSGGWKMKMQLCAAQLMNADVLMLDEPTGHLDVDNVLWLEDWLESFPGSIICTSHFTPFLDKMCTHIIDFQDRRLKTFKGDKGKCLTQFVEKYPEKKSYFELSNEIMKFTFPEPGAMEGVKSRSKVILRMSAVSFTYPTKDKPTIVDVSLTVSQVSRVAVIGANGAGKSTAIKVLVGEQKPTQGSIWKASGLRMAYVAQHAFHHLEKHMKETPTAYIMWRFAGNDDKESLEFKSKELSVDEATARAMKWCIDTVTGSVRRVTSAAEDAKRNRQDEAGVVVPDAAVNRRQKKKEKTYEYEIKWVLKSMDQNSWVEKEILIKMGYLKLVQREDERQAAMAGLMTKQLTQPSVEKHLTDFGIDPESASHTQINQLSGGMKVKVVLAAAMWQNPHVLILDEPTNYLDREGLGALVLALKDYKGGVLIISHNKEFCDGVATEKWIMVGGFLRIEGESVSDEKEEKGNNQAADDVYDGAGNKIVVNKVVTLSDKDKKKAIKDIEKRIKENKKKKVLTDEEVWELEDKLNELKEGLKAEAPACTRLLHAVRSLSDGADLHLMPELEAVKQQVGVTPVDANMGFAIFANNHNRIQACLLYFFHVCGSCILCMGPGGGVTERVRNIIPQPPTSSLHLARPRLRGSELWGREITHHDVLKLHQYTAVLRDCERIEQAMVGPEKRGNRGAGRYSFGVASSTRSMLHVESFAKHLLEGGGMLLRPLLDQIFCPTDPAGEGEEVERPDFLCCAAGGDFVLGGVKSYQELHSDIQVSKALSKISPPPMLAVNFCVQELTENNGPTRIIPGTQLGNKPAGREPDEWLRSRLCPVPAGAAIVRDVRTLHGGTPNLTAASRYLPSVEYVSAEFRATNRKDRFPLIPSLPRAMFDRLSPEVQELCEELVDPEDPGEVQPEGRSRVQAAAQADEAEKAEGDSEGGQLLVSFIRK</sequence>
<reference evidence="15" key="1">
    <citation type="submission" date="2021-02" db="EMBL/GenBank/DDBJ databases">
        <authorList>
            <person name="Dougan E. K."/>
            <person name="Rhodes N."/>
            <person name="Thang M."/>
            <person name="Chan C."/>
        </authorList>
    </citation>
    <scope>NUCLEOTIDE SEQUENCE</scope>
</reference>
<comment type="pathway">
    <text evidence="2">Protein biosynthesis; polypeptide chain elongation.</text>
</comment>
<evidence type="ECO:0000256" key="11">
    <source>
        <dbReference type="ARBA" id="ARBA00022917"/>
    </source>
</evidence>
<dbReference type="Pfam" id="PF05721">
    <property type="entry name" value="PhyH"/>
    <property type="match status" value="1"/>
</dbReference>
<dbReference type="GO" id="GO:0005737">
    <property type="term" value="C:cytoplasm"/>
    <property type="evidence" value="ECO:0007669"/>
    <property type="project" value="UniProtKB-SubCell"/>
</dbReference>
<feature type="region of interest" description="Disordered" evidence="13">
    <location>
        <begin position="1361"/>
        <end position="1398"/>
    </location>
</feature>
<dbReference type="InterPro" id="IPR008775">
    <property type="entry name" value="Phytyl_CoA_dOase-like"/>
</dbReference>
<evidence type="ECO:0000313" key="15">
    <source>
        <dbReference type="EMBL" id="CAE8738311.1"/>
    </source>
</evidence>
<dbReference type="InterPro" id="IPR003439">
    <property type="entry name" value="ABC_transporter-like_ATP-bd"/>
</dbReference>
<dbReference type="Gene3D" id="1.25.10.10">
    <property type="entry name" value="Leucine-rich Repeat Variant"/>
    <property type="match status" value="1"/>
</dbReference>
<dbReference type="PANTHER" id="PTHR19211">
    <property type="entry name" value="ATP-BINDING TRANSPORT PROTEIN-RELATED"/>
    <property type="match status" value="1"/>
</dbReference>
<organism evidence="15 16">
    <name type="scientific">Polarella glacialis</name>
    <name type="common">Dinoflagellate</name>
    <dbReference type="NCBI Taxonomy" id="89957"/>
    <lineage>
        <taxon>Eukaryota</taxon>
        <taxon>Sar</taxon>
        <taxon>Alveolata</taxon>
        <taxon>Dinophyceae</taxon>
        <taxon>Suessiales</taxon>
        <taxon>Suessiaceae</taxon>
        <taxon>Polarella</taxon>
    </lineage>
</organism>
<evidence type="ECO:0000256" key="6">
    <source>
        <dbReference type="ARBA" id="ARBA00022741"/>
    </source>
</evidence>
<keyword evidence="9" id="KW-0067">ATP-binding</keyword>
<dbReference type="InterPro" id="IPR027417">
    <property type="entry name" value="P-loop_NTPase"/>
</dbReference>
<comment type="catalytic activity">
    <reaction evidence="12">
        <text>ATP + H2O = ADP + phosphate + H(+)</text>
        <dbReference type="Rhea" id="RHEA:13065"/>
        <dbReference type="ChEBI" id="CHEBI:15377"/>
        <dbReference type="ChEBI" id="CHEBI:15378"/>
        <dbReference type="ChEBI" id="CHEBI:30616"/>
        <dbReference type="ChEBI" id="CHEBI:43474"/>
        <dbReference type="ChEBI" id="CHEBI:456216"/>
    </reaction>
</comment>
<dbReference type="SUPFAM" id="SSF52540">
    <property type="entry name" value="P-loop containing nucleoside triphosphate hydrolases"/>
    <property type="match status" value="2"/>
</dbReference>
<protein>
    <recommendedName>
        <fullName evidence="14">ABC transporter domain-containing protein</fullName>
    </recommendedName>
</protein>
<evidence type="ECO:0000313" key="16">
    <source>
        <dbReference type="Proteomes" id="UP000626109"/>
    </source>
</evidence>
<dbReference type="EMBL" id="CAJNNW010036925">
    <property type="protein sequence ID" value="CAE8738311.1"/>
    <property type="molecule type" value="Genomic_DNA"/>
</dbReference>
<dbReference type="CDD" id="cd03221">
    <property type="entry name" value="ABCF_EF-3"/>
    <property type="match status" value="1"/>
</dbReference>
<dbReference type="SUPFAM" id="SSF51197">
    <property type="entry name" value="Clavaminate synthase-like"/>
    <property type="match status" value="1"/>
</dbReference>
<keyword evidence="5" id="KW-0677">Repeat</keyword>
<dbReference type="InterPro" id="IPR050611">
    <property type="entry name" value="ABCF"/>
</dbReference>
<keyword evidence="4" id="KW-0963">Cytoplasm</keyword>
<dbReference type="PROSITE" id="PS50893">
    <property type="entry name" value="ABC_TRANSPORTER_2"/>
    <property type="match status" value="2"/>
</dbReference>
<dbReference type="PANTHER" id="PTHR19211:SF5">
    <property type="entry name" value="ELONGATION FACTOR 3A-RELATED"/>
    <property type="match status" value="1"/>
</dbReference>
<feature type="domain" description="ABC transporter" evidence="14">
    <location>
        <begin position="326"/>
        <end position="567"/>
    </location>
</feature>
<dbReference type="InterPro" id="IPR011989">
    <property type="entry name" value="ARM-like"/>
</dbReference>
<name>A0A813LUN0_POLGL</name>
<keyword evidence="7" id="KW-0251">Elongation factor</keyword>
<gene>
    <name evidence="15" type="ORF">PGLA2088_LOCUS49134</name>
</gene>
<dbReference type="GO" id="GO:0005524">
    <property type="term" value="F:ATP binding"/>
    <property type="evidence" value="ECO:0007669"/>
    <property type="project" value="UniProtKB-KW"/>
</dbReference>
<feature type="domain" description="ABC transporter" evidence="14">
    <location>
        <begin position="598"/>
        <end position="938"/>
    </location>
</feature>
<dbReference type="Pfam" id="PF24984">
    <property type="entry name" value="HEAT_EF3_GNC1"/>
    <property type="match status" value="1"/>
</dbReference>
<dbReference type="InterPro" id="IPR047038">
    <property type="entry name" value="eEF3_chromodomain-like_sf"/>
</dbReference>
<dbReference type="InterPro" id="IPR016197">
    <property type="entry name" value="Chromo-like_dom_sf"/>
</dbReference>
<keyword evidence="10" id="KW-0694">RNA-binding</keyword>
<evidence type="ECO:0000256" key="12">
    <source>
        <dbReference type="ARBA" id="ARBA00049360"/>
    </source>
</evidence>
<comment type="similarity">
    <text evidence="3">Belongs to the ABC transporter superfamily. ABCF family. EF3 subfamily.</text>
</comment>
<evidence type="ECO:0000256" key="3">
    <source>
        <dbReference type="ARBA" id="ARBA00011054"/>
    </source>
</evidence>
<dbReference type="GO" id="GO:0003723">
    <property type="term" value="F:RNA binding"/>
    <property type="evidence" value="ECO:0007669"/>
    <property type="project" value="UniProtKB-KW"/>
</dbReference>
<dbReference type="GO" id="GO:0003746">
    <property type="term" value="F:translation elongation factor activity"/>
    <property type="evidence" value="ECO:0007669"/>
    <property type="project" value="UniProtKB-KW"/>
</dbReference>
<dbReference type="SUPFAM" id="SSF48371">
    <property type="entry name" value="ARM repeat"/>
    <property type="match status" value="1"/>
</dbReference>
<dbReference type="Pfam" id="PF00005">
    <property type="entry name" value="ABC_tran"/>
    <property type="match status" value="2"/>
</dbReference>
<evidence type="ECO:0000256" key="10">
    <source>
        <dbReference type="ARBA" id="ARBA00022884"/>
    </source>
</evidence>